<name>A0ABZ3J7M5_SPOA4</name>
<dbReference type="GO" id="GO:0033818">
    <property type="term" value="F:beta-ketoacyl-acyl-carrier-protein synthase III activity"/>
    <property type="evidence" value="ECO:0007669"/>
    <property type="project" value="UniProtKB-EC"/>
</dbReference>
<dbReference type="Gene3D" id="3.40.47.10">
    <property type="match status" value="1"/>
</dbReference>
<sequence length="340" mass="37254">MRGDILGIKSYIKAVAGYLPGKIEKNDLTKRLTKKTGIYERHLADENECASDLAVQVAERMFAQYAIEREQIDFIILCTQSPDYFLPTTACLLQEKLHLSKHCGAFDFNLGCSGYIYGLSIAKGLVETGQAKQVLLLTAETYSKYIHPGDETVKPLFGDGATATLIAAVQSDVEGIHSFEFGTDGSGADSLIVPAGALRNPYGKTSIIEQVDDYGNRRTNYHINMNGSEITNFALNVVPETVQNILGKAGLEKRDIDYYVFHQANKFMLDFLQQKCELQGLPFWNDPSNCGNTVSNSVPLAITQLLEAEKALALGKVMLIGFGVGLSWAGCIVDLSHVPR</sequence>
<dbReference type="PANTHER" id="PTHR43091">
    <property type="entry name" value="3-OXOACYL-[ACYL-CARRIER-PROTEIN] SYNTHASE"/>
    <property type="match status" value="1"/>
</dbReference>
<evidence type="ECO:0000256" key="1">
    <source>
        <dbReference type="ARBA" id="ARBA00005189"/>
    </source>
</evidence>
<dbReference type="SUPFAM" id="SSF53901">
    <property type="entry name" value="Thiolase-like"/>
    <property type="match status" value="1"/>
</dbReference>
<keyword evidence="4 11" id="KW-0808">Transferase</keyword>
<evidence type="ECO:0000256" key="6">
    <source>
        <dbReference type="ARBA" id="ARBA00023098"/>
    </source>
</evidence>
<dbReference type="InterPro" id="IPR016039">
    <property type="entry name" value="Thiolase-like"/>
</dbReference>
<keyword evidence="11" id="KW-0012">Acyltransferase</keyword>
<dbReference type="InterPro" id="IPR013747">
    <property type="entry name" value="ACP_syn_III_C"/>
</dbReference>
<reference evidence="11" key="1">
    <citation type="submission" date="2024-05" db="EMBL/GenBank/DDBJ databases">
        <title>Isolation and characterization of Sporomusa carbonis sp. nov., a carboxydotrophic hydrogenogen in the genus of Sporomusa isolated from a charcoal burning pile.</title>
        <authorList>
            <person name="Boeer T."/>
            <person name="Rosenbaum F."/>
            <person name="Eysell L."/>
            <person name="Mueller V."/>
            <person name="Daniel R."/>
            <person name="Poehlein A."/>
        </authorList>
    </citation>
    <scope>NUCLEOTIDE SEQUENCE [LARGE SCALE GENOMIC DNA]</scope>
    <source>
        <strain evidence="11">DSM 3132</strain>
    </source>
</reference>
<dbReference type="Proteomes" id="UP000216052">
    <property type="component" value="Chromosome"/>
</dbReference>
<feature type="domain" description="Beta-ketoacyl-[acyl-carrier-protein] synthase III C-terminal" evidence="9">
    <location>
        <begin position="247"/>
        <end position="334"/>
    </location>
</feature>
<keyword evidence="7" id="KW-0275">Fatty acid biosynthesis</keyword>
<keyword evidence="5" id="KW-0276">Fatty acid metabolism</keyword>
<keyword evidence="6" id="KW-0443">Lipid metabolism</keyword>
<comment type="similarity">
    <text evidence="2">Belongs to the thiolase-like superfamily. FabH family.</text>
</comment>
<evidence type="ECO:0000256" key="5">
    <source>
        <dbReference type="ARBA" id="ARBA00022832"/>
    </source>
</evidence>
<dbReference type="PANTHER" id="PTHR43091:SF1">
    <property type="entry name" value="BETA-KETOACYL-[ACYL-CARRIER-PROTEIN] SYNTHASE III, CHLOROPLASTIC"/>
    <property type="match status" value="1"/>
</dbReference>
<dbReference type="NCBIfam" id="NF006829">
    <property type="entry name" value="PRK09352.1"/>
    <property type="match status" value="1"/>
</dbReference>
<dbReference type="Pfam" id="PF08541">
    <property type="entry name" value="ACP_syn_III_C"/>
    <property type="match status" value="1"/>
</dbReference>
<comment type="pathway">
    <text evidence="1">Lipid metabolism.</text>
</comment>
<dbReference type="InterPro" id="IPR013751">
    <property type="entry name" value="ACP_syn_III_N"/>
</dbReference>
<feature type="domain" description="Beta-ketoacyl-[acyl-carrier-protein] synthase III N-terminal" evidence="10">
    <location>
        <begin position="106"/>
        <end position="185"/>
    </location>
</feature>
<evidence type="ECO:0000256" key="4">
    <source>
        <dbReference type="ARBA" id="ARBA00022679"/>
    </source>
</evidence>
<protein>
    <submittedName>
        <fullName evidence="11">3-oxoacyl-[acyl-carrier-protein] synthase 3 protein 1</fullName>
        <ecNumber evidence="11">2.3.1.180</ecNumber>
    </submittedName>
</protein>
<evidence type="ECO:0000256" key="7">
    <source>
        <dbReference type="ARBA" id="ARBA00023160"/>
    </source>
</evidence>
<proteinExistence type="inferred from homology"/>
<evidence type="ECO:0000259" key="9">
    <source>
        <dbReference type="Pfam" id="PF08541"/>
    </source>
</evidence>
<accession>A0ABZ3J7M5</accession>
<organism evidence="11 12">
    <name type="scientific">Sporomusa acidovorans (strain ATCC 49682 / DSM 3132 / Mol)</name>
    <dbReference type="NCBI Taxonomy" id="1123286"/>
    <lineage>
        <taxon>Bacteria</taxon>
        <taxon>Bacillati</taxon>
        <taxon>Bacillota</taxon>
        <taxon>Negativicutes</taxon>
        <taxon>Selenomonadales</taxon>
        <taxon>Sporomusaceae</taxon>
        <taxon>Sporomusa</taxon>
    </lineage>
</organism>
<keyword evidence="3" id="KW-0444">Lipid biosynthesis</keyword>
<dbReference type="EC" id="2.3.1.180" evidence="11"/>
<dbReference type="CDD" id="cd00830">
    <property type="entry name" value="KAS_III"/>
    <property type="match status" value="1"/>
</dbReference>
<evidence type="ECO:0000313" key="11">
    <source>
        <dbReference type="EMBL" id="XFO74054.1"/>
    </source>
</evidence>
<evidence type="ECO:0000256" key="2">
    <source>
        <dbReference type="ARBA" id="ARBA00008642"/>
    </source>
</evidence>
<keyword evidence="12" id="KW-1185">Reference proteome</keyword>
<dbReference type="Pfam" id="PF08545">
    <property type="entry name" value="ACP_syn_III"/>
    <property type="match status" value="1"/>
</dbReference>
<dbReference type="EMBL" id="CP155571">
    <property type="protein sequence ID" value="XFO74054.1"/>
    <property type="molecule type" value="Genomic_DNA"/>
</dbReference>
<evidence type="ECO:0000256" key="8">
    <source>
        <dbReference type="ARBA" id="ARBA00023268"/>
    </source>
</evidence>
<evidence type="ECO:0000256" key="3">
    <source>
        <dbReference type="ARBA" id="ARBA00022516"/>
    </source>
</evidence>
<evidence type="ECO:0000259" key="10">
    <source>
        <dbReference type="Pfam" id="PF08545"/>
    </source>
</evidence>
<evidence type="ECO:0000313" key="12">
    <source>
        <dbReference type="Proteomes" id="UP000216052"/>
    </source>
</evidence>
<keyword evidence="8" id="KW-0511">Multifunctional enzyme</keyword>
<gene>
    <name evidence="11" type="primary">fabHA_3</name>
    <name evidence="11" type="ORF">SPACI_041630</name>
</gene>